<comment type="caution">
    <text evidence="1">The sequence shown here is derived from an EMBL/GenBank/DDBJ whole genome shotgun (WGS) entry which is preliminary data.</text>
</comment>
<proteinExistence type="predicted"/>
<keyword evidence="2" id="KW-1185">Reference proteome</keyword>
<dbReference type="EMBL" id="JAIWYP010000001">
    <property type="protein sequence ID" value="KAH3883549.1"/>
    <property type="molecule type" value="Genomic_DNA"/>
</dbReference>
<reference evidence="1" key="1">
    <citation type="journal article" date="2019" name="bioRxiv">
        <title>The Genome of the Zebra Mussel, Dreissena polymorpha: A Resource for Invasive Species Research.</title>
        <authorList>
            <person name="McCartney M.A."/>
            <person name="Auch B."/>
            <person name="Kono T."/>
            <person name="Mallez S."/>
            <person name="Zhang Y."/>
            <person name="Obille A."/>
            <person name="Becker A."/>
            <person name="Abrahante J.E."/>
            <person name="Garbe J."/>
            <person name="Badalamenti J.P."/>
            <person name="Herman A."/>
            <person name="Mangelson H."/>
            <person name="Liachko I."/>
            <person name="Sullivan S."/>
            <person name="Sone E.D."/>
            <person name="Koren S."/>
            <person name="Silverstein K.A.T."/>
            <person name="Beckman K.B."/>
            <person name="Gohl D.M."/>
        </authorList>
    </citation>
    <scope>NUCLEOTIDE SEQUENCE</scope>
    <source>
        <strain evidence="1">Duluth1</strain>
        <tissue evidence="1">Whole animal</tissue>
    </source>
</reference>
<name>A0A9D4MXH2_DREPO</name>
<dbReference type="AlphaFoldDB" id="A0A9D4MXH2"/>
<protein>
    <submittedName>
        <fullName evidence="1">Uncharacterized protein</fullName>
    </submittedName>
</protein>
<gene>
    <name evidence="1" type="ORF">DPMN_007508</name>
</gene>
<dbReference type="Proteomes" id="UP000828390">
    <property type="component" value="Unassembled WGS sequence"/>
</dbReference>
<reference evidence="1" key="2">
    <citation type="submission" date="2020-11" db="EMBL/GenBank/DDBJ databases">
        <authorList>
            <person name="McCartney M.A."/>
            <person name="Auch B."/>
            <person name="Kono T."/>
            <person name="Mallez S."/>
            <person name="Becker A."/>
            <person name="Gohl D.M."/>
            <person name="Silverstein K.A.T."/>
            <person name="Koren S."/>
            <person name="Bechman K.B."/>
            <person name="Herman A."/>
            <person name="Abrahante J.E."/>
            <person name="Garbe J."/>
        </authorList>
    </citation>
    <scope>NUCLEOTIDE SEQUENCE</scope>
    <source>
        <strain evidence="1">Duluth1</strain>
        <tissue evidence="1">Whole animal</tissue>
    </source>
</reference>
<sequence length="70" mass="7874">MFAEVTELSLKTQSFVDWQLLATFSAALNPRQMALHFSFRTRDDAGKVFSITDASDSSKYIKSKVGLLKK</sequence>
<evidence type="ECO:0000313" key="1">
    <source>
        <dbReference type="EMBL" id="KAH3883549.1"/>
    </source>
</evidence>
<evidence type="ECO:0000313" key="2">
    <source>
        <dbReference type="Proteomes" id="UP000828390"/>
    </source>
</evidence>
<organism evidence="1 2">
    <name type="scientific">Dreissena polymorpha</name>
    <name type="common">Zebra mussel</name>
    <name type="synonym">Mytilus polymorpha</name>
    <dbReference type="NCBI Taxonomy" id="45954"/>
    <lineage>
        <taxon>Eukaryota</taxon>
        <taxon>Metazoa</taxon>
        <taxon>Spiralia</taxon>
        <taxon>Lophotrochozoa</taxon>
        <taxon>Mollusca</taxon>
        <taxon>Bivalvia</taxon>
        <taxon>Autobranchia</taxon>
        <taxon>Heteroconchia</taxon>
        <taxon>Euheterodonta</taxon>
        <taxon>Imparidentia</taxon>
        <taxon>Neoheterodontei</taxon>
        <taxon>Myida</taxon>
        <taxon>Dreissenoidea</taxon>
        <taxon>Dreissenidae</taxon>
        <taxon>Dreissena</taxon>
    </lineage>
</organism>
<accession>A0A9D4MXH2</accession>